<protein>
    <submittedName>
        <fullName evidence="2">Uncharacterized protein</fullName>
    </submittedName>
</protein>
<accession>A0ABW7PHE2</accession>
<dbReference type="RefSeq" id="WP_395511189.1">
    <property type="nucleotide sequence ID" value="NZ_JBBDHD010000052.1"/>
</dbReference>
<organism evidence="2 3">
    <name type="scientific">Streptomyces racemochromogenes</name>
    <dbReference type="NCBI Taxonomy" id="67353"/>
    <lineage>
        <taxon>Bacteria</taxon>
        <taxon>Bacillati</taxon>
        <taxon>Actinomycetota</taxon>
        <taxon>Actinomycetes</taxon>
        <taxon>Kitasatosporales</taxon>
        <taxon>Streptomycetaceae</taxon>
        <taxon>Streptomyces</taxon>
    </lineage>
</organism>
<dbReference type="EMBL" id="JBBDHD010000052">
    <property type="protein sequence ID" value="MFH7597410.1"/>
    <property type="molecule type" value="Genomic_DNA"/>
</dbReference>
<evidence type="ECO:0000313" key="2">
    <source>
        <dbReference type="EMBL" id="MFH7597410.1"/>
    </source>
</evidence>
<dbReference type="Proteomes" id="UP001610631">
    <property type="component" value="Unassembled WGS sequence"/>
</dbReference>
<sequence>MSTQLPALEPLLSQIARQDAVWQAEKDLKALGSAGVDGLVEIRRGGPGALRRHALHALAMLGAGDALDDRDRRALERLVRIKLLDDRPLDEHLPFIWFAVPAATYEGVFEALGLHDRIPATMAMGMSAMYHDTAVTTGPDGEERTVHRIFVTPEFAGWRMLFGGLVFKDAEETLARISAHCGQAHFYFRDAYDDEHGWAIAERGRVVRSFHTYREPAWTGDPMPWEAPQTEDEHGGPGPYEPNASCETNANEVARALTVDPEQIDEDTPMTGHGWLAVTAPGVGHGPFPGALAI</sequence>
<proteinExistence type="predicted"/>
<comment type="caution">
    <text evidence="2">The sequence shown here is derived from an EMBL/GenBank/DDBJ whole genome shotgun (WGS) entry which is preliminary data.</text>
</comment>
<name>A0ABW7PHE2_9ACTN</name>
<reference evidence="2 3" key="1">
    <citation type="submission" date="2024-03" db="EMBL/GenBank/DDBJ databases">
        <title>Whole genome sequencing of Streptomyces racemochromogenes, to identify antimicrobial biosynthetic gene clusters.</title>
        <authorList>
            <person name="Suryawanshi P."/>
            <person name="Krishnaraj P.U."/>
            <person name="Arun Y.P."/>
            <person name="Suryawanshi M.P."/>
            <person name="Rakshit O."/>
        </authorList>
    </citation>
    <scope>NUCLEOTIDE SEQUENCE [LARGE SCALE GENOMIC DNA]</scope>
    <source>
        <strain evidence="2 3">AUDT626</strain>
    </source>
</reference>
<evidence type="ECO:0000256" key="1">
    <source>
        <dbReference type="SAM" id="MobiDB-lite"/>
    </source>
</evidence>
<keyword evidence="3" id="KW-1185">Reference proteome</keyword>
<evidence type="ECO:0000313" key="3">
    <source>
        <dbReference type="Proteomes" id="UP001610631"/>
    </source>
</evidence>
<feature type="region of interest" description="Disordered" evidence="1">
    <location>
        <begin position="218"/>
        <end position="246"/>
    </location>
</feature>
<gene>
    <name evidence="2" type="ORF">WDV06_20250</name>
</gene>